<name>A0A9D2H1W0_9FIRM</name>
<dbReference type="PANTHER" id="PTHR46425:SF1">
    <property type="entry name" value="TRANSCRIPTION TERMINATION FACTOR RHO"/>
    <property type="match status" value="1"/>
</dbReference>
<evidence type="ECO:0000256" key="6">
    <source>
        <dbReference type="ARBA" id="ARBA00023163"/>
    </source>
</evidence>
<dbReference type="InterPro" id="IPR012340">
    <property type="entry name" value="NA-bd_OB-fold"/>
</dbReference>
<accession>A0A9D2H1W0</accession>
<dbReference type="InterPro" id="IPR011113">
    <property type="entry name" value="Rho_RNA-bd"/>
</dbReference>
<feature type="binding site" evidence="7">
    <location>
        <begin position="229"/>
        <end position="234"/>
    </location>
    <ligand>
        <name>ATP</name>
        <dbReference type="ChEBI" id="CHEBI:30616"/>
    </ligand>
</feature>
<evidence type="ECO:0000256" key="5">
    <source>
        <dbReference type="ARBA" id="ARBA00023015"/>
    </source>
</evidence>
<dbReference type="HAMAP" id="MF_01884">
    <property type="entry name" value="Rho"/>
    <property type="match status" value="1"/>
</dbReference>
<feature type="binding site" evidence="7">
    <location>
        <position position="272"/>
    </location>
    <ligand>
        <name>ATP</name>
        <dbReference type="ChEBI" id="CHEBI:30616"/>
    </ligand>
</feature>
<keyword evidence="3 7" id="KW-0347">Helicase</keyword>
<dbReference type="EC" id="3.6.4.-" evidence="7"/>
<dbReference type="AlphaFoldDB" id="A0A9D2H1W0"/>
<comment type="caution">
    <text evidence="10">The sequence shown here is derived from an EMBL/GenBank/DDBJ whole genome shotgun (WGS) entry which is preliminary data.</text>
</comment>
<evidence type="ECO:0000256" key="7">
    <source>
        <dbReference type="HAMAP-Rule" id="MF_01884"/>
    </source>
</evidence>
<feature type="domain" description="Rho RNA-BD" evidence="9">
    <location>
        <begin position="111"/>
        <end position="186"/>
    </location>
</feature>
<keyword evidence="7" id="KW-0547">Nucleotide-binding</keyword>
<keyword evidence="4 7" id="KW-0694">RNA-binding</keyword>
<dbReference type="Pfam" id="PF07497">
    <property type="entry name" value="Rho_RNA_bind"/>
    <property type="match status" value="1"/>
</dbReference>
<keyword evidence="7" id="KW-0067">ATP-binding</keyword>
<comment type="subunit">
    <text evidence="7">Homohexamer. The homohexamer assembles into an open ring structure.</text>
</comment>
<dbReference type="NCBIfam" id="NF006886">
    <property type="entry name" value="PRK09376.1"/>
    <property type="match status" value="1"/>
</dbReference>
<keyword evidence="6 7" id="KW-0804">Transcription</keyword>
<dbReference type="GO" id="GO:0006353">
    <property type="term" value="P:DNA-templated transcription termination"/>
    <property type="evidence" value="ECO:0007669"/>
    <property type="project" value="UniProtKB-UniRule"/>
</dbReference>
<organism evidence="10 11">
    <name type="scientific">Candidatus Gallimonas gallistercoris</name>
    <dbReference type="NCBI Taxonomy" id="2838602"/>
    <lineage>
        <taxon>Bacteria</taxon>
        <taxon>Bacillati</taxon>
        <taxon>Bacillota</taxon>
        <taxon>Clostridia</taxon>
        <taxon>Candidatus Gallimonas</taxon>
    </lineage>
</organism>
<dbReference type="Gene3D" id="3.40.50.300">
    <property type="entry name" value="P-loop containing nucleotide triphosphate hydrolases"/>
    <property type="match status" value="1"/>
</dbReference>
<dbReference type="GO" id="GO:0003723">
    <property type="term" value="F:RNA binding"/>
    <property type="evidence" value="ECO:0007669"/>
    <property type="project" value="UniProtKB-UniRule"/>
</dbReference>
<gene>
    <name evidence="7 10" type="primary">rho</name>
    <name evidence="10" type="ORF">H9797_01205</name>
</gene>
<reference evidence="10" key="2">
    <citation type="submission" date="2021-04" db="EMBL/GenBank/DDBJ databases">
        <authorList>
            <person name="Gilroy R."/>
        </authorList>
    </citation>
    <scope>NUCLEOTIDE SEQUENCE</scope>
    <source>
        <strain evidence="10">CHK156-179</strain>
    </source>
</reference>
<keyword evidence="5 7" id="KW-0805">Transcription regulation</keyword>
<evidence type="ECO:0000313" key="11">
    <source>
        <dbReference type="Proteomes" id="UP000824221"/>
    </source>
</evidence>
<comment type="function">
    <text evidence="7">Facilitates transcription termination by a mechanism that involves Rho binding to the nascent RNA, activation of Rho's RNA-dependent ATPase activity, and release of the mRNA from the DNA template.</text>
</comment>
<dbReference type="SUPFAM" id="SSF50249">
    <property type="entry name" value="Nucleic acid-binding proteins"/>
    <property type="match status" value="1"/>
</dbReference>
<evidence type="ECO:0000259" key="9">
    <source>
        <dbReference type="PROSITE" id="PS51856"/>
    </source>
</evidence>
<dbReference type="Gene3D" id="2.40.50.140">
    <property type="entry name" value="Nucleic acid-binding proteins"/>
    <property type="match status" value="1"/>
</dbReference>
<dbReference type="Proteomes" id="UP000824221">
    <property type="component" value="Unassembled WGS sequence"/>
</dbReference>
<dbReference type="PANTHER" id="PTHR46425">
    <property type="entry name" value="TRANSCRIPTION TERMINATION FACTOR RHO"/>
    <property type="match status" value="1"/>
</dbReference>
<dbReference type="InterPro" id="IPR003593">
    <property type="entry name" value="AAA+_ATPase"/>
</dbReference>
<dbReference type="InterPro" id="IPR004665">
    <property type="entry name" value="Term_rho"/>
</dbReference>
<dbReference type="InterPro" id="IPR027417">
    <property type="entry name" value="P-loop_NTPase"/>
</dbReference>
<dbReference type="GO" id="GO:0005524">
    <property type="term" value="F:ATP binding"/>
    <property type="evidence" value="ECO:0007669"/>
    <property type="project" value="UniProtKB-UniRule"/>
</dbReference>
<dbReference type="SMART" id="SM00382">
    <property type="entry name" value="AAA"/>
    <property type="match status" value="1"/>
</dbReference>
<dbReference type="PROSITE" id="PS51856">
    <property type="entry name" value="RHO_RNA_BD"/>
    <property type="match status" value="1"/>
</dbReference>
<dbReference type="GO" id="GO:0016787">
    <property type="term" value="F:hydrolase activity"/>
    <property type="evidence" value="ECO:0007669"/>
    <property type="project" value="UniProtKB-KW"/>
</dbReference>
<dbReference type="EMBL" id="DXAJ01000023">
    <property type="protein sequence ID" value="HJA01986.1"/>
    <property type="molecule type" value="Genomic_DNA"/>
</dbReference>
<comment type="caution">
    <text evidence="7">Lacks conserved residue(s) required for the propagation of feature annotation.</text>
</comment>
<dbReference type="Pfam" id="PF00006">
    <property type="entry name" value="ATP-synt_ab"/>
    <property type="match status" value="1"/>
</dbReference>
<proteinExistence type="inferred from homology"/>
<feature type="binding site" evidence="7">
    <location>
        <begin position="241"/>
        <end position="246"/>
    </location>
    <ligand>
        <name>ATP</name>
        <dbReference type="ChEBI" id="CHEBI:30616"/>
    </ligand>
</feature>
<dbReference type="SUPFAM" id="SSF52540">
    <property type="entry name" value="P-loop containing nucleoside triphosphate hydrolases"/>
    <property type="match status" value="1"/>
</dbReference>
<reference evidence="10" key="1">
    <citation type="journal article" date="2021" name="PeerJ">
        <title>Extensive microbial diversity within the chicken gut microbiome revealed by metagenomics and culture.</title>
        <authorList>
            <person name="Gilroy R."/>
            <person name="Ravi A."/>
            <person name="Getino M."/>
            <person name="Pursley I."/>
            <person name="Horton D.L."/>
            <person name="Alikhan N.F."/>
            <person name="Baker D."/>
            <person name="Gharbi K."/>
            <person name="Hall N."/>
            <person name="Watson M."/>
            <person name="Adriaenssens E.M."/>
            <person name="Foster-Nyarko E."/>
            <person name="Jarju S."/>
            <person name="Secka A."/>
            <person name="Antonio M."/>
            <person name="Oren A."/>
            <person name="Chaudhuri R.R."/>
            <person name="La Ragione R."/>
            <person name="Hildebrand F."/>
            <person name="Pallen M.J."/>
        </authorList>
    </citation>
    <scope>NUCLEOTIDE SEQUENCE</scope>
    <source>
        <strain evidence="10">CHK156-179</strain>
    </source>
</reference>
<dbReference type="GO" id="GO:0008186">
    <property type="term" value="F:ATP-dependent activity, acting on RNA"/>
    <property type="evidence" value="ECO:0007669"/>
    <property type="project" value="InterPro"/>
</dbReference>
<evidence type="ECO:0000313" key="10">
    <source>
        <dbReference type="EMBL" id="HJA01986.1"/>
    </source>
</evidence>
<sequence>MQEKTLEEEYSDYLSSLPLQTLRTLGRRLGISAESRKSKPGCIQALIDLLTGKALPVPVSGKGAPVKHNYLDPSILRHLEDLRLERNKRNTTPPNTFTVCAPDPPKNLYEEPVYTGILEIMSGGYGFLRAKNCQPSANGAGDVFIAAPLIHSLKLREGDRVACTAKPSLKNESAAFQELLSVNGIPFGECEPRPQFETLTACYPEKRIPLSEKKGEFSLRVIDLFTPIGKGQRALVIAPPKAGKTTLLKEIAVSCARMRPDVHLIVLLIDERPEEVTEFKRCVSDAEVIYSTFDEDAVHHTRAARLTIEHAKRYAEHGRDVVVLLDSLTRLTRAYNQVTESSGKTLTGGLDAAAFAEPKRFFGAARNTAEAGSITIIASVLVETGSRMDDVIYEEFKGTGNCDIVLSRELSERRIFPAIDLNRSGTRKEELLLPREELEATRLLREKHFTDNQTQLFDLMKKTKDNAEFAEKCKTALPYAKWTKETK</sequence>
<evidence type="ECO:0000256" key="1">
    <source>
        <dbReference type="ARBA" id="ARBA00022472"/>
    </source>
</evidence>
<evidence type="ECO:0000256" key="3">
    <source>
        <dbReference type="ARBA" id="ARBA00022806"/>
    </source>
</evidence>
<evidence type="ECO:0000256" key="2">
    <source>
        <dbReference type="ARBA" id="ARBA00022801"/>
    </source>
</evidence>
<evidence type="ECO:0000256" key="4">
    <source>
        <dbReference type="ARBA" id="ARBA00022884"/>
    </source>
</evidence>
<evidence type="ECO:0000256" key="8">
    <source>
        <dbReference type="PROSITE-ProRule" id="PRU01203"/>
    </source>
</evidence>
<dbReference type="InterPro" id="IPR000194">
    <property type="entry name" value="ATPase_F1/V1/A1_a/bsu_nucl-bd"/>
</dbReference>
<dbReference type="GO" id="GO:0004386">
    <property type="term" value="F:helicase activity"/>
    <property type="evidence" value="ECO:0007669"/>
    <property type="project" value="UniProtKB-UniRule"/>
</dbReference>
<comment type="similarity">
    <text evidence="7 8">Belongs to the Rho family.</text>
</comment>
<protein>
    <recommendedName>
        <fullName evidence="7">Transcription termination factor Rho</fullName>
        <ecNumber evidence="7">3.6.4.-</ecNumber>
    </recommendedName>
    <alternativeName>
        <fullName evidence="7">ATP-dependent helicase Rho</fullName>
    </alternativeName>
</protein>
<keyword evidence="1 7" id="KW-0806">Transcription termination</keyword>
<keyword evidence="2 7" id="KW-0378">Hydrolase</keyword>